<feature type="transmembrane region" description="Helical" evidence="7">
    <location>
        <begin position="340"/>
        <end position="359"/>
    </location>
</feature>
<dbReference type="InterPro" id="IPR011701">
    <property type="entry name" value="MFS"/>
</dbReference>
<evidence type="ECO:0000256" key="7">
    <source>
        <dbReference type="SAM" id="Phobius"/>
    </source>
</evidence>
<keyword evidence="6 7" id="KW-0472">Membrane</keyword>
<keyword evidence="2" id="KW-0813">Transport</keyword>
<name>A0A1B3ZBF4_9SPHN</name>
<dbReference type="PROSITE" id="PS50850">
    <property type="entry name" value="MFS"/>
    <property type="match status" value="1"/>
</dbReference>
<dbReference type="CDD" id="cd17473">
    <property type="entry name" value="MFS_arabinose_efflux_permease_like"/>
    <property type="match status" value="1"/>
</dbReference>
<feature type="transmembrane region" description="Helical" evidence="7">
    <location>
        <begin position="174"/>
        <end position="192"/>
    </location>
</feature>
<keyword evidence="4 7" id="KW-0812">Transmembrane</keyword>
<dbReference type="InterPro" id="IPR036259">
    <property type="entry name" value="MFS_trans_sf"/>
</dbReference>
<keyword evidence="5 7" id="KW-1133">Transmembrane helix</keyword>
<dbReference type="InterPro" id="IPR050171">
    <property type="entry name" value="MFS_Transporters"/>
</dbReference>
<comment type="subcellular location">
    <subcellularLocation>
        <location evidence="1">Cell membrane</location>
        <topology evidence="1">Multi-pass membrane protein</topology>
    </subcellularLocation>
</comment>
<dbReference type="InterPro" id="IPR005829">
    <property type="entry name" value="Sugar_transporter_CS"/>
</dbReference>
<feature type="transmembrane region" description="Helical" evidence="7">
    <location>
        <begin position="212"/>
        <end position="234"/>
    </location>
</feature>
<keyword evidence="3" id="KW-1003">Cell membrane</keyword>
<gene>
    <name evidence="9" type="ORF">AWL63_13080</name>
</gene>
<feature type="transmembrane region" description="Helical" evidence="7">
    <location>
        <begin position="254"/>
        <end position="274"/>
    </location>
</feature>
<dbReference type="Gene3D" id="1.20.1250.20">
    <property type="entry name" value="MFS general substrate transporter like domains"/>
    <property type="match status" value="1"/>
</dbReference>
<dbReference type="EMBL" id="CP014168">
    <property type="protein sequence ID" value="AOH84762.1"/>
    <property type="molecule type" value="Genomic_DNA"/>
</dbReference>
<feature type="transmembrane region" description="Helical" evidence="7">
    <location>
        <begin position="109"/>
        <end position="131"/>
    </location>
</feature>
<dbReference type="Pfam" id="PF07690">
    <property type="entry name" value="MFS_1"/>
    <property type="match status" value="1"/>
</dbReference>
<dbReference type="OrthoDB" id="9812221at2"/>
<feature type="transmembrane region" description="Helical" evidence="7">
    <location>
        <begin position="20"/>
        <end position="43"/>
    </location>
</feature>
<dbReference type="STRING" id="1560345.AWL63_13080"/>
<dbReference type="PANTHER" id="PTHR23517">
    <property type="entry name" value="RESISTANCE PROTEIN MDTM, PUTATIVE-RELATED-RELATED"/>
    <property type="match status" value="1"/>
</dbReference>
<evidence type="ECO:0000313" key="10">
    <source>
        <dbReference type="Proteomes" id="UP000094256"/>
    </source>
</evidence>
<keyword evidence="10" id="KW-1185">Reference proteome</keyword>
<dbReference type="AlphaFoldDB" id="A0A1B3ZBF4"/>
<feature type="transmembrane region" description="Helical" evidence="7">
    <location>
        <begin position="55"/>
        <end position="77"/>
    </location>
</feature>
<sequence>MRAIRSFFTGLTLRPQGITVVAAGFLPIFAIVSMFPIVAAMIQHFADDPDAKTKVPLMVTAPGLTIAILAPFMGFFVDRFGRRPLLLGCTLLYGVFGTLPFFLQSLDSILATRLMLGVCEAGILTIVNTLIGDYWDDRGRRNWLFLQGMAGPFLASGVILLSGTVASMRWNGGFLVYLVAFPIFFAMVRYLFEPKPPEAKAVTGETPPASAFPVASAVVVGVATLFCAALYYVFIVNGSIVFQEIGINDPAAVGRMTAIPSLFIMLGAVIFRLLSGRGNAVQIATFLALMGLGLAGLGLARTVPVLFASLCLQQTAAGMAVPTLIAWAQTKFPFAHRGRGMGIWSSAFFLGQFVSPLIVHRLDLAAGSMQGAFLIAGIAALAVTLVALAASLRGGTPALAGR</sequence>
<protein>
    <submittedName>
        <fullName evidence="9">MFS transporter</fullName>
    </submittedName>
</protein>
<dbReference type="InterPro" id="IPR020846">
    <property type="entry name" value="MFS_dom"/>
</dbReference>
<evidence type="ECO:0000256" key="2">
    <source>
        <dbReference type="ARBA" id="ARBA00022448"/>
    </source>
</evidence>
<feature type="transmembrane region" description="Helical" evidence="7">
    <location>
        <begin position="281"/>
        <end position="300"/>
    </location>
</feature>
<evidence type="ECO:0000256" key="1">
    <source>
        <dbReference type="ARBA" id="ARBA00004651"/>
    </source>
</evidence>
<accession>A0A1B3ZBF4</accession>
<evidence type="ECO:0000256" key="3">
    <source>
        <dbReference type="ARBA" id="ARBA00022475"/>
    </source>
</evidence>
<feature type="domain" description="Major facilitator superfamily (MFS) profile" evidence="8">
    <location>
        <begin position="16"/>
        <end position="395"/>
    </location>
</feature>
<dbReference type="GO" id="GO:0005886">
    <property type="term" value="C:plasma membrane"/>
    <property type="evidence" value="ECO:0007669"/>
    <property type="project" value="UniProtKB-SubCell"/>
</dbReference>
<dbReference type="KEGG" id="span:AWL63_13080"/>
<feature type="transmembrane region" description="Helical" evidence="7">
    <location>
        <begin position="143"/>
        <end position="168"/>
    </location>
</feature>
<proteinExistence type="predicted"/>
<dbReference type="SUPFAM" id="SSF103473">
    <property type="entry name" value="MFS general substrate transporter"/>
    <property type="match status" value="1"/>
</dbReference>
<evidence type="ECO:0000256" key="5">
    <source>
        <dbReference type="ARBA" id="ARBA00022989"/>
    </source>
</evidence>
<evidence type="ECO:0000259" key="8">
    <source>
        <dbReference type="PROSITE" id="PS50850"/>
    </source>
</evidence>
<evidence type="ECO:0000256" key="4">
    <source>
        <dbReference type="ARBA" id="ARBA00022692"/>
    </source>
</evidence>
<feature type="transmembrane region" description="Helical" evidence="7">
    <location>
        <begin position="306"/>
        <end position="328"/>
    </location>
</feature>
<organism evidence="9 10">
    <name type="scientific">Sphingomonas panacis</name>
    <dbReference type="NCBI Taxonomy" id="1560345"/>
    <lineage>
        <taxon>Bacteria</taxon>
        <taxon>Pseudomonadati</taxon>
        <taxon>Pseudomonadota</taxon>
        <taxon>Alphaproteobacteria</taxon>
        <taxon>Sphingomonadales</taxon>
        <taxon>Sphingomonadaceae</taxon>
        <taxon>Sphingomonas</taxon>
    </lineage>
</organism>
<reference evidence="9 10" key="1">
    <citation type="submission" date="2016-01" db="EMBL/GenBank/DDBJ databases">
        <title>Complete genome and mega plasmid sequence of Sphingomonas panacis DCY99 elicits systemic resistance in rice to Xanthomonas oryzae.</title>
        <authorList>
            <person name="Kim Y.J."/>
            <person name="Yang D.C."/>
            <person name="Sing P."/>
        </authorList>
    </citation>
    <scope>NUCLEOTIDE SEQUENCE [LARGE SCALE GENOMIC DNA]</scope>
    <source>
        <strain evidence="9 10">DCY99</strain>
    </source>
</reference>
<dbReference type="PROSITE" id="PS00216">
    <property type="entry name" value="SUGAR_TRANSPORT_1"/>
    <property type="match status" value="1"/>
</dbReference>
<evidence type="ECO:0000256" key="6">
    <source>
        <dbReference type="ARBA" id="ARBA00023136"/>
    </source>
</evidence>
<evidence type="ECO:0000313" key="9">
    <source>
        <dbReference type="EMBL" id="AOH84762.1"/>
    </source>
</evidence>
<dbReference type="RefSeq" id="WP_069205312.1">
    <property type="nucleotide sequence ID" value="NZ_CP014168.1"/>
</dbReference>
<feature type="transmembrane region" description="Helical" evidence="7">
    <location>
        <begin position="371"/>
        <end position="392"/>
    </location>
</feature>
<feature type="transmembrane region" description="Helical" evidence="7">
    <location>
        <begin position="84"/>
        <end position="103"/>
    </location>
</feature>
<dbReference type="GO" id="GO:0022857">
    <property type="term" value="F:transmembrane transporter activity"/>
    <property type="evidence" value="ECO:0007669"/>
    <property type="project" value="InterPro"/>
</dbReference>
<dbReference type="Proteomes" id="UP000094256">
    <property type="component" value="Chromosome"/>
</dbReference>